<dbReference type="EC" id="6.3.3.1" evidence="4 15"/>
<keyword evidence="8 15" id="KW-0547">Nucleotide-binding</keyword>
<dbReference type="UniPathway" id="UPA00074">
    <property type="reaction ID" value="UER00129"/>
</dbReference>
<dbReference type="NCBIfam" id="TIGR00878">
    <property type="entry name" value="purM"/>
    <property type="match status" value="1"/>
</dbReference>
<evidence type="ECO:0000256" key="6">
    <source>
        <dbReference type="ARBA" id="ARBA00022490"/>
    </source>
</evidence>
<dbReference type="GO" id="GO:0006189">
    <property type="term" value="P:'de novo' IMP biosynthetic process"/>
    <property type="evidence" value="ECO:0007669"/>
    <property type="project" value="UniProtKB-UniRule"/>
</dbReference>
<evidence type="ECO:0000259" key="16">
    <source>
        <dbReference type="Pfam" id="PF00586"/>
    </source>
</evidence>
<comment type="pathway">
    <text evidence="2 15">Purine metabolism; IMP biosynthesis via de novo pathway; 5-amino-1-(5-phospho-D-ribosyl)imidazole from N(2)-formyl-N(1)-(5-phospho-D-ribosyl)glycinamide: step 2/2.</text>
</comment>
<dbReference type="SUPFAM" id="SSF56042">
    <property type="entry name" value="PurM C-terminal domain-like"/>
    <property type="match status" value="1"/>
</dbReference>
<evidence type="ECO:0000256" key="5">
    <source>
        <dbReference type="ARBA" id="ARBA00020367"/>
    </source>
</evidence>
<dbReference type="InterPro" id="IPR016188">
    <property type="entry name" value="PurM-like_N"/>
</dbReference>
<dbReference type="PANTHER" id="PTHR10520">
    <property type="entry name" value="TRIFUNCTIONAL PURINE BIOSYNTHETIC PROTEIN ADENOSINE-3-RELATED"/>
    <property type="match status" value="1"/>
</dbReference>
<protein>
    <recommendedName>
        <fullName evidence="5 15">Phosphoribosylformylglycinamidine cyclo-ligase</fullName>
        <ecNumber evidence="4 15">6.3.3.1</ecNumber>
    </recommendedName>
    <alternativeName>
        <fullName evidence="12 15">AIR synthase</fullName>
    </alternativeName>
    <alternativeName>
        <fullName evidence="13 15">AIRS</fullName>
    </alternativeName>
    <alternativeName>
        <fullName evidence="11 15">Phosphoribosyl-aminoimidazole synthetase</fullName>
    </alternativeName>
</protein>
<sequence length="354" mass="38461">MSDVKQSKYSEAGVDIDKGNAFVHGIKDIVKSTHQRGVLNDIGGFSSLFAIDTDKYKQPVLVTSTDGVGTKLEIAKRCNKHDTIGIDLVAMCVNDIIVGGAKPLCFLDYYSVGKLELDVATEVVRGIAEGCIQSQCSLVGGETAEMPGLYKAGDYDLAGFVVGIGDRDKLIDGSEIRVGNKIIGLRSSGLHSNGFSLVRKICFSDNDFSVDQYMEELGCTLGEELLKPTKIYVQSVLGVLKSFKLNGIVHNTGGGFIDNIPRILPAGCKADINCGCWQPQPIFDFLAENGKVPKEEMYRTFNMGIGLMIAVDDDAVEEIILRFQAHGEEAFVIGDITALKEGDEQVNLTFERRK</sequence>
<dbReference type="Proteomes" id="UP000011721">
    <property type="component" value="Chromosome"/>
</dbReference>
<dbReference type="GO" id="GO:0005829">
    <property type="term" value="C:cytosol"/>
    <property type="evidence" value="ECO:0007669"/>
    <property type="project" value="TreeGrafter"/>
</dbReference>
<feature type="domain" description="PurM-like C-terminal" evidence="17">
    <location>
        <begin position="177"/>
        <end position="343"/>
    </location>
</feature>
<evidence type="ECO:0000256" key="7">
    <source>
        <dbReference type="ARBA" id="ARBA00022598"/>
    </source>
</evidence>
<dbReference type="InterPro" id="IPR010918">
    <property type="entry name" value="PurM-like_C_dom"/>
</dbReference>
<dbReference type="FunFam" id="3.30.1330.10:FF:000001">
    <property type="entry name" value="Phosphoribosylformylglycinamidine cyclo-ligase"/>
    <property type="match status" value="1"/>
</dbReference>
<evidence type="ECO:0000259" key="17">
    <source>
        <dbReference type="Pfam" id="PF02769"/>
    </source>
</evidence>
<comment type="catalytic activity">
    <reaction evidence="14 15">
        <text>2-formamido-N(1)-(5-O-phospho-beta-D-ribosyl)acetamidine + ATP = 5-amino-1-(5-phospho-beta-D-ribosyl)imidazole + ADP + phosphate + H(+)</text>
        <dbReference type="Rhea" id="RHEA:23032"/>
        <dbReference type="ChEBI" id="CHEBI:15378"/>
        <dbReference type="ChEBI" id="CHEBI:30616"/>
        <dbReference type="ChEBI" id="CHEBI:43474"/>
        <dbReference type="ChEBI" id="CHEBI:137981"/>
        <dbReference type="ChEBI" id="CHEBI:147287"/>
        <dbReference type="ChEBI" id="CHEBI:456216"/>
        <dbReference type="EC" id="6.3.3.1"/>
    </reaction>
</comment>
<dbReference type="STRING" id="1167006.UWK_03133"/>
<dbReference type="InterPro" id="IPR036921">
    <property type="entry name" value="PurM-like_N_sf"/>
</dbReference>
<evidence type="ECO:0000256" key="14">
    <source>
        <dbReference type="ARBA" id="ARBA00049057"/>
    </source>
</evidence>
<comment type="similarity">
    <text evidence="3 15">Belongs to the AIR synthase family.</text>
</comment>
<dbReference type="Gene3D" id="3.30.1330.10">
    <property type="entry name" value="PurM-like, N-terminal domain"/>
    <property type="match status" value="1"/>
</dbReference>
<dbReference type="Pfam" id="PF00586">
    <property type="entry name" value="AIRS"/>
    <property type="match status" value="1"/>
</dbReference>
<dbReference type="CDD" id="cd02196">
    <property type="entry name" value="PurM"/>
    <property type="match status" value="1"/>
</dbReference>
<evidence type="ECO:0000256" key="2">
    <source>
        <dbReference type="ARBA" id="ARBA00004686"/>
    </source>
</evidence>
<evidence type="ECO:0000256" key="9">
    <source>
        <dbReference type="ARBA" id="ARBA00022755"/>
    </source>
</evidence>
<keyword evidence="9 15" id="KW-0658">Purine biosynthesis</keyword>
<dbReference type="RefSeq" id="WP_015405346.1">
    <property type="nucleotide sequence ID" value="NC_020304.1"/>
</dbReference>
<keyword evidence="19" id="KW-1185">Reference proteome</keyword>
<evidence type="ECO:0000256" key="10">
    <source>
        <dbReference type="ARBA" id="ARBA00022840"/>
    </source>
</evidence>
<evidence type="ECO:0000256" key="13">
    <source>
        <dbReference type="ARBA" id="ARBA00033093"/>
    </source>
</evidence>
<evidence type="ECO:0000256" key="15">
    <source>
        <dbReference type="HAMAP-Rule" id="MF_00741"/>
    </source>
</evidence>
<proteinExistence type="inferred from homology"/>
<keyword evidence="7 15" id="KW-0436">Ligase</keyword>
<dbReference type="GO" id="GO:0046084">
    <property type="term" value="P:adenine biosynthetic process"/>
    <property type="evidence" value="ECO:0007669"/>
    <property type="project" value="TreeGrafter"/>
</dbReference>
<keyword evidence="10 15" id="KW-0067">ATP-binding</keyword>
<reference evidence="19" key="1">
    <citation type="journal article" date="2013" name="Stand. Genomic Sci.">
        <title>Complete genome sequence of Desulfocapsa sulfexigens, a marine deltaproteobacterium specialized in disproportionating inorganic sulfur compounds.</title>
        <authorList>
            <person name="Finster K.W."/>
            <person name="Kjeldsen K.U."/>
            <person name="Kube M."/>
            <person name="Reinhardt R."/>
            <person name="Mussmann M."/>
            <person name="Amann R."/>
            <person name="Schreiber L."/>
        </authorList>
    </citation>
    <scope>NUCLEOTIDE SEQUENCE [LARGE SCALE GENOMIC DNA]</scope>
    <source>
        <strain evidence="19">DSM 10523 / SB164P1</strain>
    </source>
</reference>
<evidence type="ECO:0000256" key="11">
    <source>
        <dbReference type="ARBA" id="ARBA00031908"/>
    </source>
</evidence>
<dbReference type="GO" id="GO:0004641">
    <property type="term" value="F:phosphoribosylformylglycinamidine cyclo-ligase activity"/>
    <property type="evidence" value="ECO:0007669"/>
    <property type="project" value="UniProtKB-UniRule"/>
</dbReference>
<dbReference type="InterPro" id="IPR004733">
    <property type="entry name" value="PurM_cligase"/>
</dbReference>
<evidence type="ECO:0000256" key="8">
    <source>
        <dbReference type="ARBA" id="ARBA00022741"/>
    </source>
</evidence>
<keyword evidence="6 15" id="KW-0963">Cytoplasm</keyword>
<name>M1PDJ1_DESSD</name>
<dbReference type="HOGENOM" id="CLU_047116_0_0_7"/>
<evidence type="ECO:0000313" key="18">
    <source>
        <dbReference type="EMBL" id="AGF79662.1"/>
    </source>
</evidence>
<dbReference type="PATRIC" id="fig|1167006.5.peg.3379"/>
<dbReference type="OrthoDB" id="9777881at2"/>
<dbReference type="InterPro" id="IPR036676">
    <property type="entry name" value="PurM-like_C_sf"/>
</dbReference>
<dbReference type="Pfam" id="PF02769">
    <property type="entry name" value="AIRS_C"/>
    <property type="match status" value="1"/>
</dbReference>
<feature type="domain" description="PurM-like N-terminal" evidence="16">
    <location>
        <begin position="60"/>
        <end position="164"/>
    </location>
</feature>
<dbReference type="HAMAP" id="MF_00741">
    <property type="entry name" value="AIRS"/>
    <property type="match status" value="1"/>
</dbReference>
<dbReference type="SUPFAM" id="SSF55326">
    <property type="entry name" value="PurM N-terminal domain-like"/>
    <property type="match status" value="1"/>
</dbReference>
<dbReference type="AlphaFoldDB" id="M1PDJ1"/>
<dbReference type="GO" id="GO:0004637">
    <property type="term" value="F:phosphoribosylamine-glycine ligase activity"/>
    <property type="evidence" value="ECO:0007669"/>
    <property type="project" value="TreeGrafter"/>
</dbReference>
<evidence type="ECO:0000256" key="12">
    <source>
        <dbReference type="ARBA" id="ARBA00032931"/>
    </source>
</evidence>
<dbReference type="EMBL" id="CP003985">
    <property type="protein sequence ID" value="AGF79662.1"/>
    <property type="molecule type" value="Genomic_DNA"/>
</dbReference>
<comment type="subcellular location">
    <subcellularLocation>
        <location evidence="1 15">Cytoplasm</location>
    </subcellularLocation>
</comment>
<dbReference type="KEGG" id="dsf:UWK_03133"/>
<evidence type="ECO:0000256" key="3">
    <source>
        <dbReference type="ARBA" id="ARBA00010280"/>
    </source>
</evidence>
<evidence type="ECO:0000256" key="4">
    <source>
        <dbReference type="ARBA" id="ARBA00013047"/>
    </source>
</evidence>
<dbReference type="Gene3D" id="3.90.650.10">
    <property type="entry name" value="PurM-like C-terminal domain"/>
    <property type="match status" value="1"/>
</dbReference>
<evidence type="ECO:0000256" key="1">
    <source>
        <dbReference type="ARBA" id="ARBA00004496"/>
    </source>
</evidence>
<gene>
    <name evidence="15" type="primary">purM</name>
    <name evidence="18" type="ordered locus">UWK_03133</name>
</gene>
<dbReference type="GO" id="GO:0005524">
    <property type="term" value="F:ATP binding"/>
    <property type="evidence" value="ECO:0007669"/>
    <property type="project" value="UniProtKB-KW"/>
</dbReference>
<dbReference type="eggNOG" id="COG0150">
    <property type="taxonomic scope" value="Bacteria"/>
</dbReference>
<accession>M1PDJ1</accession>
<dbReference type="PANTHER" id="PTHR10520:SF12">
    <property type="entry name" value="TRIFUNCTIONAL PURINE BIOSYNTHETIC PROTEIN ADENOSINE-3"/>
    <property type="match status" value="1"/>
</dbReference>
<organism evidence="18 19">
    <name type="scientific">Desulfocapsa sulfexigens (strain DSM 10523 / SB164P1)</name>
    <dbReference type="NCBI Taxonomy" id="1167006"/>
    <lineage>
        <taxon>Bacteria</taxon>
        <taxon>Pseudomonadati</taxon>
        <taxon>Thermodesulfobacteriota</taxon>
        <taxon>Desulfobulbia</taxon>
        <taxon>Desulfobulbales</taxon>
        <taxon>Desulfocapsaceae</taxon>
        <taxon>Desulfocapsa</taxon>
    </lineage>
</organism>
<dbReference type="FunFam" id="3.90.650.10:FF:000011">
    <property type="entry name" value="Phosphoribosylformylglycinamidine cyclo-ligase"/>
    <property type="match status" value="1"/>
</dbReference>
<evidence type="ECO:0000313" key="19">
    <source>
        <dbReference type="Proteomes" id="UP000011721"/>
    </source>
</evidence>